<evidence type="ECO:0000313" key="9">
    <source>
        <dbReference type="EMBL" id="MBM7713502.1"/>
    </source>
</evidence>
<dbReference type="SUPFAM" id="SSF103473">
    <property type="entry name" value="MFS general substrate transporter"/>
    <property type="match status" value="1"/>
</dbReference>
<keyword evidence="3" id="KW-1003">Cell membrane</keyword>
<evidence type="ECO:0000256" key="4">
    <source>
        <dbReference type="ARBA" id="ARBA00022692"/>
    </source>
</evidence>
<feature type="domain" description="Major facilitator superfamily (MFS) profile" evidence="8">
    <location>
        <begin position="1"/>
        <end position="100"/>
    </location>
</feature>
<keyword evidence="10" id="KW-1185">Reference proteome</keyword>
<dbReference type="EMBL" id="JAFBFH010000002">
    <property type="protein sequence ID" value="MBM7713502.1"/>
    <property type="molecule type" value="Genomic_DNA"/>
</dbReference>
<dbReference type="PROSITE" id="PS50850">
    <property type="entry name" value="MFS"/>
    <property type="match status" value="1"/>
</dbReference>
<proteinExistence type="predicted"/>
<dbReference type="Proteomes" id="UP000823485">
    <property type="component" value="Unassembled WGS sequence"/>
</dbReference>
<evidence type="ECO:0000256" key="2">
    <source>
        <dbReference type="ARBA" id="ARBA00022448"/>
    </source>
</evidence>
<gene>
    <name evidence="9" type="ORF">JOC94_000470</name>
</gene>
<evidence type="ECO:0000259" key="8">
    <source>
        <dbReference type="PROSITE" id="PS50850"/>
    </source>
</evidence>
<feature type="transmembrane region" description="Helical" evidence="7">
    <location>
        <begin position="26"/>
        <end position="51"/>
    </location>
</feature>
<comment type="subcellular location">
    <subcellularLocation>
        <location evidence="1">Cell membrane</location>
        <topology evidence="1">Multi-pass membrane protein</topology>
    </subcellularLocation>
</comment>
<evidence type="ECO:0000256" key="6">
    <source>
        <dbReference type="ARBA" id="ARBA00023136"/>
    </source>
</evidence>
<feature type="transmembrane region" description="Helical" evidence="7">
    <location>
        <begin position="57"/>
        <end position="78"/>
    </location>
</feature>
<name>A0ABS2R1K2_9BACI</name>
<dbReference type="Gene3D" id="1.20.1720.10">
    <property type="entry name" value="Multidrug resistance protein D"/>
    <property type="match status" value="1"/>
</dbReference>
<comment type="caution">
    <text evidence="9">The sequence shown here is derived from an EMBL/GenBank/DDBJ whole genome shotgun (WGS) entry which is preliminary data.</text>
</comment>
<organism evidence="9 10">
    <name type="scientific">Siminovitchia thermophila</name>
    <dbReference type="NCBI Taxonomy" id="1245522"/>
    <lineage>
        <taxon>Bacteria</taxon>
        <taxon>Bacillati</taxon>
        <taxon>Bacillota</taxon>
        <taxon>Bacilli</taxon>
        <taxon>Bacillales</taxon>
        <taxon>Bacillaceae</taxon>
        <taxon>Siminovitchia</taxon>
    </lineage>
</organism>
<dbReference type="PANTHER" id="PTHR43124">
    <property type="entry name" value="PURINE EFFLUX PUMP PBUE"/>
    <property type="match status" value="1"/>
</dbReference>
<keyword evidence="5 7" id="KW-1133">Transmembrane helix</keyword>
<dbReference type="RefSeq" id="WP_328799758.1">
    <property type="nucleotide sequence ID" value="NZ_JAFBFH010000002.1"/>
</dbReference>
<evidence type="ECO:0000256" key="5">
    <source>
        <dbReference type="ARBA" id="ARBA00022989"/>
    </source>
</evidence>
<reference evidence="9 10" key="1">
    <citation type="submission" date="2021-01" db="EMBL/GenBank/DDBJ databases">
        <title>Genomic Encyclopedia of Type Strains, Phase IV (KMG-IV): sequencing the most valuable type-strain genomes for metagenomic binning, comparative biology and taxonomic classification.</title>
        <authorList>
            <person name="Goeker M."/>
        </authorList>
    </citation>
    <scope>NUCLEOTIDE SEQUENCE [LARGE SCALE GENOMIC DNA]</scope>
    <source>
        <strain evidence="9 10">DSM 105453</strain>
    </source>
</reference>
<dbReference type="Pfam" id="PF07690">
    <property type="entry name" value="MFS_1"/>
    <property type="match status" value="1"/>
</dbReference>
<keyword evidence="2" id="KW-0813">Transport</keyword>
<dbReference type="InterPro" id="IPR036259">
    <property type="entry name" value="MFS_trans_sf"/>
</dbReference>
<evidence type="ECO:0000256" key="7">
    <source>
        <dbReference type="SAM" id="Phobius"/>
    </source>
</evidence>
<dbReference type="InterPro" id="IPR020846">
    <property type="entry name" value="MFS_dom"/>
</dbReference>
<accession>A0ABS2R1K2</accession>
<sequence length="100" mass="11347">MLNETLFNIAFTTTLMQEFHISLRTFPWMVTGFMLVMGIVIPVSVLLLQWWFTTRQLLLGMILIFTVGTVISAAAYTFPILLVGRLIQAAGTGWVMPIFY</sequence>
<dbReference type="InterPro" id="IPR050189">
    <property type="entry name" value="MFS_Efflux_Transporters"/>
</dbReference>
<protein>
    <submittedName>
        <fullName evidence="9">MFS family arabinose efflux permease</fullName>
    </submittedName>
</protein>
<keyword evidence="4 7" id="KW-0812">Transmembrane</keyword>
<keyword evidence="6 7" id="KW-0472">Membrane</keyword>
<dbReference type="InterPro" id="IPR011701">
    <property type="entry name" value="MFS"/>
</dbReference>
<dbReference type="PANTHER" id="PTHR43124:SF3">
    <property type="entry name" value="CHLORAMPHENICOL EFFLUX PUMP RV0191"/>
    <property type="match status" value="1"/>
</dbReference>
<evidence type="ECO:0000256" key="1">
    <source>
        <dbReference type="ARBA" id="ARBA00004651"/>
    </source>
</evidence>
<evidence type="ECO:0000313" key="10">
    <source>
        <dbReference type="Proteomes" id="UP000823485"/>
    </source>
</evidence>
<evidence type="ECO:0000256" key="3">
    <source>
        <dbReference type="ARBA" id="ARBA00022475"/>
    </source>
</evidence>